<proteinExistence type="predicted"/>
<accession>A0ABY5RZK0</accession>
<reference evidence="2" key="1">
    <citation type="submission" date="2022-08" db="EMBL/GenBank/DDBJ databases">
        <title>Microvirga terrae sp. nov., isolated from soil.</title>
        <authorList>
            <person name="Kim K.H."/>
            <person name="Seo Y.L."/>
            <person name="Kim J.M."/>
            <person name="Lee J.K."/>
            <person name="Han D.M."/>
            <person name="Jeon C.O."/>
        </authorList>
    </citation>
    <scope>NUCLEOTIDE SEQUENCE</scope>
    <source>
        <strain evidence="2">R24</strain>
        <plasmid evidence="2">pR24_2</plasmid>
    </source>
</reference>
<geneLocation type="plasmid" evidence="2 3">
    <name>pR24_2</name>
</geneLocation>
<name>A0ABY5RZK0_9HYPH</name>
<organism evidence="2 3">
    <name type="scientific">Microvirga terrae</name>
    <dbReference type="NCBI Taxonomy" id="2740529"/>
    <lineage>
        <taxon>Bacteria</taxon>
        <taxon>Pseudomonadati</taxon>
        <taxon>Pseudomonadota</taxon>
        <taxon>Alphaproteobacteria</taxon>
        <taxon>Hyphomicrobiales</taxon>
        <taxon>Methylobacteriaceae</taxon>
        <taxon>Microvirga</taxon>
    </lineage>
</organism>
<dbReference type="RefSeq" id="WP_173949718.1">
    <property type="nucleotide sequence ID" value="NZ_CP102847.1"/>
</dbReference>
<dbReference type="SUPFAM" id="SSF82784">
    <property type="entry name" value="OsmC-like"/>
    <property type="match status" value="1"/>
</dbReference>
<evidence type="ECO:0000313" key="3">
    <source>
        <dbReference type="Proteomes" id="UP001017257"/>
    </source>
</evidence>
<dbReference type="Gene3D" id="3.40.50.1820">
    <property type="entry name" value="alpha/beta hydrolase"/>
    <property type="match status" value="1"/>
</dbReference>
<dbReference type="InterPro" id="IPR015946">
    <property type="entry name" value="KH_dom-like_a/b"/>
</dbReference>
<dbReference type="PANTHER" id="PTHR39624:SF2">
    <property type="entry name" value="OSMC-LIKE PROTEIN"/>
    <property type="match status" value="1"/>
</dbReference>
<dbReference type="Proteomes" id="UP001017257">
    <property type="component" value="Plasmid pR24_2"/>
</dbReference>
<keyword evidence="2" id="KW-0378">Hydrolase</keyword>
<keyword evidence="3" id="KW-1185">Reference proteome</keyword>
<evidence type="ECO:0000259" key="1">
    <source>
        <dbReference type="Pfam" id="PF12697"/>
    </source>
</evidence>
<dbReference type="EMBL" id="CP102847">
    <property type="protein sequence ID" value="UVF22661.1"/>
    <property type="molecule type" value="Genomic_DNA"/>
</dbReference>
<dbReference type="InterPro" id="IPR000073">
    <property type="entry name" value="AB_hydrolase_1"/>
</dbReference>
<dbReference type="InterPro" id="IPR036102">
    <property type="entry name" value="OsmC/Ohrsf"/>
</dbReference>
<evidence type="ECO:0000313" key="2">
    <source>
        <dbReference type="EMBL" id="UVF22661.1"/>
    </source>
</evidence>
<feature type="domain" description="AB hydrolase-1" evidence="1">
    <location>
        <begin position="32"/>
        <end position="241"/>
    </location>
</feature>
<dbReference type="GO" id="GO:0016787">
    <property type="term" value="F:hydrolase activity"/>
    <property type="evidence" value="ECO:0007669"/>
    <property type="project" value="UniProtKB-KW"/>
</dbReference>
<keyword evidence="2" id="KW-0614">Plasmid</keyword>
<dbReference type="SUPFAM" id="SSF53474">
    <property type="entry name" value="alpha/beta-Hydrolases"/>
    <property type="match status" value="1"/>
</dbReference>
<protein>
    <submittedName>
        <fullName evidence="2">Alpha/beta fold hydrolase</fullName>
    </submittedName>
</protein>
<dbReference type="Gene3D" id="3.30.300.20">
    <property type="match status" value="1"/>
</dbReference>
<dbReference type="Pfam" id="PF12697">
    <property type="entry name" value="Abhydrolase_6"/>
    <property type="match status" value="1"/>
</dbReference>
<sequence>MQSLKVAFPGSRGDPLSARLELPLGPIRSYAIFAHCFTCSKDLFASRRIASELAMRGIAVLRFDFTGLGASGGEFPKTNFSSNVEDLRQAAKYLARHFGPAELLVGHSLGGAAVLAVAPDLPAVRAVVTIGAPADTAHVISSFRSHVPAIERQGEAEVQLAGRRFAIQQQFLDDVRRQHLETKIRSLGRPLLVLHAPDDEIVEIKNAKRIFEAAQHPKSFVSLDGADHLLTRHEDAAFVAEVISAWYGRHLARSSRAEAVANHDGVSIRASGEGRFQQVVEAGRHRLLADEPESYGGLDSGPSPYDFVAAGLGACTSMTLQLYAERKGWQLPPFTVEVRHAKVHAEDCVNCGEGRSGKIDQFERQITFDTDPGPAVTEKIAEIADKCPVHRTLEARSHIVTKVAAPNASRSAEQHNEEA</sequence>
<dbReference type="PANTHER" id="PTHR39624">
    <property type="entry name" value="PROTEIN INVOLVED IN RIMO-MEDIATED BETA-METHYLTHIOLATION OF RIBOSOMAL PROTEIN S12 YCAO"/>
    <property type="match status" value="1"/>
</dbReference>
<dbReference type="Pfam" id="PF02566">
    <property type="entry name" value="OsmC"/>
    <property type="match status" value="1"/>
</dbReference>
<gene>
    <name evidence="2" type="ORF">HPT29_028015</name>
</gene>
<dbReference type="InterPro" id="IPR029058">
    <property type="entry name" value="AB_hydrolase_fold"/>
</dbReference>
<dbReference type="InterPro" id="IPR003718">
    <property type="entry name" value="OsmC/Ohr_fam"/>
</dbReference>